<feature type="domain" description="Bifunctional inhibitor/plant lipid transfer protein/seed storage helical" evidence="2">
    <location>
        <begin position="24"/>
        <end position="114"/>
    </location>
</feature>
<organism evidence="3 4">
    <name type="scientific">Camelina sativa</name>
    <name type="common">False flax</name>
    <name type="synonym">Myagrum sativum</name>
    <dbReference type="NCBI Taxonomy" id="90675"/>
    <lineage>
        <taxon>Eukaryota</taxon>
        <taxon>Viridiplantae</taxon>
        <taxon>Streptophyta</taxon>
        <taxon>Embryophyta</taxon>
        <taxon>Tracheophyta</taxon>
        <taxon>Spermatophyta</taxon>
        <taxon>Magnoliopsida</taxon>
        <taxon>eudicotyledons</taxon>
        <taxon>Gunneridae</taxon>
        <taxon>Pentapetalae</taxon>
        <taxon>rosids</taxon>
        <taxon>malvids</taxon>
        <taxon>Brassicales</taxon>
        <taxon>Brassicaceae</taxon>
        <taxon>Camelineae</taxon>
        <taxon>Camelina</taxon>
    </lineage>
</organism>
<protein>
    <submittedName>
        <fullName evidence="4">Uncharacterized protein LOC104727830</fullName>
    </submittedName>
</protein>
<evidence type="ECO:0000313" key="3">
    <source>
        <dbReference type="Proteomes" id="UP000694864"/>
    </source>
</evidence>
<evidence type="ECO:0000259" key="2">
    <source>
        <dbReference type="Pfam" id="PF14368"/>
    </source>
</evidence>
<feature type="signal peptide" evidence="1">
    <location>
        <begin position="1"/>
        <end position="28"/>
    </location>
</feature>
<gene>
    <name evidence="4" type="primary">LOC104727830</name>
</gene>
<name>A0ABM0URV3_CAMSA</name>
<accession>A0ABM0URV3</accession>
<feature type="chain" id="PRO_5046259658" evidence="1">
    <location>
        <begin position="29"/>
        <end position="140"/>
    </location>
</feature>
<sequence>MAYTNMMAVAVTAVLFLAVTIAPQWTEAKKPPKTTDTSATVCPFAIPEIVQNCYATMSVLPSEECCKDLRTASKTEVTCLCDNIIVHPNPLYANITKVYFNQVSIACGVLDKYACNGGDANGGVTNKIAASMALFGLVGK</sequence>
<dbReference type="Proteomes" id="UP000694864">
    <property type="component" value="Chromosome 11"/>
</dbReference>
<dbReference type="GeneID" id="104727830"/>
<evidence type="ECO:0000313" key="4">
    <source>
        <dbReference type="RefSeq" id="XP_010445202.1"/>
    </source>
</evidence>
<keyword evidence="1" id="KW-0732">Signal</keyword>
<proteinExistence type="predicted"/>
<dbReference type="Pfam" id="PF14368">
    <property type="entry name" value="LTP_2"/>
    <property type="match status" value="1"/>
</dbReference>
<reference evidence="4" key="2">
    <citation type="submission" date="2025-08" db="UniProtKB">
        <authorList>
            <consortium name="RefSeq"/>
        </authorList>
    </citation>
    <scope>IDENTIFICATION</scope>
    <source>
        <tissue evidence="4">Leaf</tissue>
    </source>
</reference>
<dbReference type="RefSeq" id="XP_010445202.1">
    <property type="nucleotide sequence ID" value="XM_010446900.1"/>
</dbReference>
<reference evidence="3" key="1">
    <citation type="journal article" date="2014" name="Nat. Commun.">
        <title>The emerging biofuel crop Camelina sativa retains a highly undifferentiated hexaploid genome structure.</title>
        <authorList>
            <person name="Kagale S."/>
            <person name="Koh C."/>
            <person name="Nixon J."/>
            <person name="Bollina V."/>
            <person name="Clarke W.E."/>
            <person name="Tuteja R."/>
            <person name="Spillane C."/>
            <person name="Robinson S.J."/>
            <person name="Links M.G."/>
            <person name="Clarke C."/>
            <person name="Higgins E.E."/>
            <person name="Huebert T."/>
            <person name="Sharpe A.G."/>
            <person name="Parkin I.A."/>
        </authorList>
    </citation>
    <scope>NUCLEOTIDE SEQUENCE [LARGE SCALE GENOMIC DNA]</scope>
    <source>
        <strain evidence="3">cv. DH55</strain>
    </source>
</reference>
<evidence type="ECO:0000256" key="1">
    <source>
        <dbReference type="SAM" id="SignalP"/>
    </source>
</evidence>
<dbReference type="InterPro" id="IPR016140">
    <property type="entry name" value="Bifunc_inhib/LTP/seed_store"/>
</dbReference>
<keyword evidence="3" id="KW-1185">Reference proteome</keyword>